<dbReference type="Proteomes" id="UP000000543">
    <property type="component" value="Chromosome"/>
</dbReference>
<dbReference type="InterPro" id="IPR011055">
    <property type="entry name" value="Dup_hybrid_motif"/>
</dbReference>
<organism evidence="1 2">
    <name type="scientific">Staphylococcus haemolyticus (strain JCSC1435)</name>
    <dbReference type="NCBI Taxonomy" id="279808"/>
    <lineage>
        <taxon>Bacteria</taxon>
        <taxon>Bacillati</taxon>
        <taxon>Bacillota</taxon>
        <taxon>Bacilli</taxon>
        <taxon>Bacillales</taxon>
        <taxon>Staphylococcaceae</taxon>
        <taxon>Staphylococcus</taxon>
    </lineage>
</organism>
<dbReference type="SUPFAM" id="SSF51261">
    <property type="entry name" value="Duplicated hybrid motif"/>
    <property type="match status" value="1"/>
</dbReference>
<protein>
    <recommendedName>
        <fullName evidence="3">Lysostaphin</fullName>
    </recommendedName>
</protein>
<reference evidence="1 2" key="1">
    <citation type="journal article" date="2005" name="J. Bacteriol.">
        <title>Whole-genome sequencing of Staphylococcus haemolyticus uncovers the extreme plasticity of its genome and the evolution of human-colonizing staphylococcal species.</title>
        <authorList>
            <person name="Takeuchi F."/>
            <person name="Watanabe S."/>
            <person name="Baba T."/>
            <person name="Yuzawa H."/>
            <person name="Ito T."/>
            <person name="Morimoto Y."/>
            <person name="Kuroda M."/>
            <person name="Cui L."/>
            <person name="Takahashi M."/>
            <person name="Ankai A."/>
            <person name="Baba S."/>
            <person name="Fukui S."/>
            <person name="Lee J.C."/>
            <person name="Hiramatsu K."/>
        </authorList>
    </citation>
    <scope>NUCLEOTIDE SEQUENCE [LARGE SCALE GENOMIC DNA]</scope>
    <source>
        <strain evidence="1 2">JCSC1435</strain>
    </source>
</reference>
<evidence type="ECO:0008006" key="3">
    <source>
        <dbReference type="Google" id="ProtNLM"/>
    </source>
</evidence>
<gene>
    <name evidence="1" type="ordered locus">SH2316</name>
</gene>
<dbReference type="KEGG" id="sha:SH2316"/>
<accession>Q4L402</accession>
<dbReference type="AlphaFoldDB" id="Q4L402"/>
<proteinExistence type="predicted"/>
<dbReference type="EMBL" id="AP006716">
    <property type="protein sequence ID" value="BAE05625.1"/>
    <property type="molecule type" value="Genomic_DNA"/>
</dbReference>
<evidence type="ECO:0000313" key="2">
    <source>
        <dbReference type="Proteomes" id="UP000000543"/>
    </source>
</evidence>
<name>Q4L402_STAHJ</name>
<dbReference type="eggNOG" id="COG0739">
    <property type="taxonomic scope" value="Bacteria"/>
</dbReference>
<sequence length="48" mass="5193">MIGKCGNSGNSSEPHLHFQVMNTSKIDECVSLKIKFSNGRSPIKGDSI</sequence>
<dbReference type="Gene3D" id="2.70.70.10">
    <property type="entry name" value="Glucose Permease (Domain IIA)"/>
    <property type="match status" value="1"/>
</dbReference>
<dbReference type="HOGENOM" id="CLU_204689_0_0_9"/>
<evidence type="ECO:0000313" key="1">
    <source>
        <dbReference type="EMBL" id="BAE05625.1"/>
    </source>
</evidence>